<dbReference type="Gene3D" id="1.20.120.530">
    <property type="entry name" value="GntR ligand-binding domain-like"/>
    <property type="match status" value="1"/>
</dbReference>
<dbReference type="SMART" id="SM00903">
    <property type="entry name" value="Flavin_Reduct"/>
    <property type="match status" value="1"/>
</dbReference>
<keyword evidence="3" id="KW-0805">Transcription regulation</keyword>
<feature type="region of interest" description="Disordered" evidence="6">
    <location>
        <begin position="365"/>
        <end position="389"/>
    </location>
</feature>
<comment type="similarity">
    <text evidence="1">Belongs to the non-flavoprotein flavin reductase family.</text>
</comment>
<evidence type="ECO:0000313" key="9">
    <source>
        <dbReference type="EMBL" id="GAA2243913.1"/>
    </source>
</evidence>
<gene>
    <name evidence="9" type="ORF">GCM10009851_31450</name>
</gene>
<sequence length="389" mass="41398">MTETLITADLPESPSKGEFRDVMGRFASGVTVITTHLDGEDYGAAASAVSSLSDEPPSLLICLNVTSTTAQAIVKSGTFAVNVLAEDSAPIAQRFASKAPGKFETVAFERGHAGVPLVSGCIAHFECVVDETVRGGTHLVFLARVVRVSSTPGSPLAYFRGSFGRMETAPDAAALHAVRDFVVGAVSDVSVPLDAEGIAAALEIEVGRTYQALVALTAEGLVRRTGATFEVEPVPDQVIFDYYAAKLAIEIGAAAQTVGSTDTEQLAELRRLLDATLEFTVDEEFSDPEGWIRANAAFHEYLVGLAGSVILTETYKGLRLPALEQRSIRHSTRATHLLHDDHRAIVKGYETGDVELVLRTLGAHARRPQETRAEESQARESALHGGAAV</sequence>
<keyword evidence="4" id="KW-0238">DNA-binding</keyword>
<feature type="domain" description="GntR C-terminal" evidence="7">
    <location>
        <begin position="241"/>
        <end position="367"/>
    </location>
</feature>
<comment type="caution">
    <text evidence="9">The sequence shown here is derived from an EMBL/GenBank/DDBJ whole genome shotgun (WGS) entry which is preliminary data.</text>
</comment>
<dbReference type="InterPro" id="IPR012349">
    <property type="entry name" value="Split_barrel_FMN-bd"/>
</dbReference>
<evidence type="ECO:0000256" key="6">
    <source>
        <dbReference type="SAM" id="MobiDB-lite"/>
    </source>
</evidence>
<dbReference type="Pfam" id="PF07729">
    <property type="entry name" value="FCD"/>
    <property type="match status" value="1"/>
</dbReference>
<keyword evidence="10" id="KW-1185">Reference proteome</keyword>
<dbReference type="SUPFAM" id="SSF48008">
    <property type="entry name" value="GntR ligand-binding domain-like"/>
    <property type="match status" value="1"/>
</dbReference>
<dbReference type="PANTHER" id="PTHR30466">
    <property type="entry name" value="FLAVIN REDUCTASE"/>
    <property type="match status" value="1"/>
</dbReference>
<dbReference type="EMBL" id="BAAAQY010000010">
    <property type="protein sequence ID" value="GAA2243913.1"/>
    <property type="molecule type" value="Genomic_DNA"/>
</dbReference>
<evidence type="ECO:0000259" key="8">
    <source>
        <dbReference type="SMART" id="SM00903"/>
    </source>
</evidence>
<evidence type="ECO:0000256" key="4">
    <source>
        <dbReference type="ARBA" id="ARBA00023125"/>
    </source>
</evidence>
<accession>A0ABN3DXN6</accession>
<dbReference type="InterPro" id="IPR011711">
    <property type="entry name" value="GntR_C"/>
</dbReference>
<evidence type="ECO:0000256" key="1">
    <source>
        <dbReference type="ARBA" id="ARBA00008898"/>
    </source>
</evidence>
<name>A0ABN3DXN6_9MICO</name>
<dbReference type="InterPro" id="IPR008920">
    <property type="entry name" value="TF_FadR/GntR_C"/>
</dbReference>
<dbReference type="InterPro" id="IPR050268">
    <property type="entry name" value="NADH-dep_flavin_reductase"/>
</dbReference>
<dbReference type="PANTHER" id="PTHR30466:SF11">
    <property type="entry name" value="FLAVIN-DEPENDENT MONOOXYGENASE, REDUCTASE SUBUNIT HSAB"/>
    <property type="match status" value="1"/>
</dbReference>
<organism evidence="9 10">
    <name type="scientific">Herbiconiux moechotypicola</name>
    <dbReference type="NCBI Taxonomy" id="637393"/>
    <lineage>
        <taxon>Bacteria</taxon>
        <taxon>Bacillati</taxon>
        <taxon>Actinomycetota</taxon>
        <taxon>Actinomycetes</taxon>
        <taxon>Micrococcales</taxon>
        <taxon>Microbacteriaceae</taxon>
        <taxon>Herbiconiux</taxon>
    </lineage>
</organism>
<proteinExistence type="inferred from homology"/>
<dbReference type="Proteomes" id="UP001500929">
    <property type="component" value="Unassembled WGS sequence"/>
</dbReference>
<evidence type="ECO:0000256" key="2">
    <source>
        <dbReference type="ARBA" id="ARBA00023002"/>
    </source>
</evidence>
<feature type="compositionally biased region" description="Basic and acidic residues" evidence="6">
    <location>
        <begin position="367"/>
        <end position="382"/>
    </location>
</feature>
<dbReference type="RefSeq" id="WP_259480264.1">
    <property type="nucleotide sequence ID" value="NZ_BAAAQY010000010.1"/>
</dbReference>
<evidence type="ECO:0000259" key="7">
    <source>
        <dbReference type="SMART" id="SM00895"/>
    </source>
</evidence>
<dbReference type="Pfam" id="PF01613">
    <property type="entry name" value="Flavin_Reduct"/>
    <property type="match status" value="1"/>
</dbReference>
<evidence type="ECO:0008006" key="11">
    <source>
        <dbReference type="Google" id="ProtNLM"/>
    </source>
</evidence>
<dbReference type="Gene3D" id="2.30.110.10">
    <property type="entry name" value="Electron Transport, Fmn-binding Protein, Chain A"/>
    <property type="match status" value="1"/>
</dbReference>
<dbReference type="SMART" id="SM00895">
    <property type="entry name" value="FCD"/>
    <property type="match status" value="1"/>
</dbReference>
<dbReference type="SUPFAM" id="SSF50475">
    <property type="entry name" value="FMN-binding split barrel"/>
    <property type="match status" value="1"/>
</dbReference>
<feature type="domain" description="Flavin reductase like" evidence="8">
    <location>
        <begin position="23"/>
        <end position="165"/>
    </location>
</feature>
<dbReference type="InterPro" id="IPR002563">
    <property type="entry name" value="Flavin_Rdtase-like_dom"/>
</dbReference>
<evidence type="ECO:0000313" key="10">
    <source>
        <dbReference type="Proteomes" id="UP001500929"/>
    </source>
</evidence>
<protein>
    <recommendedName>
        <fullName evidence="11">FCD domain-containing protein</fullName>
    </recommendedName>
</protein>
<evidence type="ECO:0000256" key="3">
    <source>
        <dbReference type="ARBA" id="ARBA00023015"/>
    </source>
</evidence>
<keyword evidence="5" id="KW-0804">Transcription</keyword>
<evidence type="ECO:0000256" key="5">
    <source>
        <dbReference type="ARBA" id="ARBA00023163"/>
    </source>
</evidence>
<keyword evidence="2" id="KW-0560">Oxidoreductase</keyword>
<reference evidence="9 10" key="1">
    <citation type="journal article" date="2019" name="Int. J. Syst. Evol. Microbiol.">
        <title>The Global Catalogue of Microorganisms (GCM) 10K type strain sequencing project: providing services to taxonomists for standard genome sequencing and annotation.</title>
        <authorList>
            <consortium name="The Broad Institute Genomics Platform"/>
            <consortium name="The Broad Institute Genome Sequencing Center for Infectious Disease"/>
            <person name="Wu L."/>
            <person name="Ma J."/>
        </authorList>
    </citation>
    <scope>NUCLEOTIDE SEQUENCE [LARGE SCALE GENOMIC DNA]</scope>
    <source>
        <strain evidence="9 10">JCM 16117</strain>
    </source>
</reference>